<reference evidence="6" key="1">
    <citation type="submission" date="2019-08" db="EMBL/GenBank/DDBJ databases">
        <title>Genomic characterization of a novel candidate phylum (ARYD3) from a high temperature, high salinity tertiary oil reservoir in north central Oklahoma, USA.</title>
        <authorList>
            <person name="Youssef N.H."/>
            <person name="Yadav A."/>
            <person name="Elshahed M.S."/>
        </authorList>
    </citation>
    <scope>NUCLEOTIDE SEQUENCE [LARGE SCALE GENOMIC DNA]</scope>
    <source>
        <strain evidence="6">ARYD3</strain>
    </source>
</reference>
<dbReference type="Gene3D" id="3.40.1090.10">
    <property type="entry name" value="Cytosolic phospholipase A2 catalytic domain"/>
    <property type="match status" value="2"/>
</dbReference>
<keyword evidence="1 4" id="KW-0378">Hydrolase</keyword>
<gene>
    <name evidence="6" type="ORF">FXF47_03800</name>
</gene>
<evidence type="ECO:0000256" key="2">
    <source>
        <dbReference type="ARBA" id="ARBA00022963"/>
    </source>
</evidence>
<organism evidence="6 7">
    <name type="scientific">Candidatus Mcinerneyibacterium aminivorans</name>
    <dbReference type="NCBI Taxonomy" id="2703815"/>
    <lineage>
        <taxon>Bacteria</taxon>
        <taxon>Candidatus Macinerneyibacteriota</taxon>
        <taxon>Candidatus Mcinerneyibacteria</taxon>
        <taxon>Candidatus Mcinerneyibacteriales</taxon>
        <taxon>Candidatus Mcinerneyibacteriaceae</taxon>
        <taxon>Candidatus Mcinerneyibacterium</taxon>
    </lineage>
</organism>
<keyword evidence="3 4" id="KW-0443">Lipid metabolism</keyword>
<dbReference type="PANTHER" id="PTHR14226:SF76">
    <property type="entry name" value="NTE FAMILY PROTEIN RSSA"/>
    <property type="match status" value="1"/>
</dbReference>
<feature type="short sequence motif" description="GXGXXG" evidence="4">
    <location>
        <begin position="10"/>
        <end position="15"/>
    </location>
</feature>
<accession>A0A5D0MJR8</accession>
<dbReference type="EMBL" id="VSIX01000033">
    <property type="protein sequence ID" value="TYB31448.1"/>
    <property type="molecule type" value="Genomic_DNA"/>
</dbReference>
<dbReference type="SUPFAM" id="SSF52151">
    <property type="entry name" value="FabD/lysophospholipase-like"/>
    <property type="match status" value="1"/>
</dbReference>
<keyword evidence="7" id="KW-1185">Reference proteome</keyword>
<dbReference type="GO" id="GO:0016042">
    <property type="term" value="P:lipid catabolic process"/>
    <property type="evidence" value="ECO:0007669"/>
    <property type="project" value="UniProtKB-UniRule"/>
</dbReference>
<dbReference type="PANTHER" id="PTHR14226">
    <property type="entry name" value="NEUROPATHY TARGET ESTERASE/SWISS CHEESE D.MELANOGASTER"/>
    <property type="match status" value="1"/>
</dbReference>
<name>A0A5D0MJR8_9BACT</name>
<dbReference type="PROSITE" id="PS51635">
    <property type="entry name" value="PNPLA"/>
    <property type="match status" value="1"/>
</dbReference>
<feature type="active site" description="Nucleophile" evidence="4">
    <location>
        <position position="39"/>
    </location>
</feature>
<feature type="domain" description="PNPLA" evidence="5">
    <location>
        <begin position="6"/>
        <end position="167"/>
    </location>
</feature>
<evidence type="ECO:0000256" key="4">
    <source>
        <dbReference type="PROSITE-ProRule" id="PRU01161"/>
    </source>
</evidence>
<protein>
    <submittedName>
        <fullName evidence="6">Patatin-like phospholipase family protein</fullName>
    </submittedName>
</protein>
<dbReference type="GO" id="GO:0016787">
    <property type="term" value="F:hydrolase activity"/>
    <property type="evidence" value="ECO:0007669"/>
    <property type="project" value="UniProtKB-UniRule"/>
</dbReference>
<feature type="short sequence motif" description="GXSXG" evidence="4">
    <location>
        <begin position="37"/>
        <end position="41"/>
    </location>
</feature>
<dbReference type="AlphaFoldDB" id="A0A5D0MJR8"/>
<dbReference type="InterPro" id="IPR002641">
    <property type="entry name" value="PNPLA_dom"/>
</dbReference>
<evidence type="ECO:0000313" key="7">
    <source>
        <dbReference type="Proteomes" id="UP000324143"/>
    </source>
</evidence>
<evidence type="ECO:0000313" key="6">
    <source>
        <dbReference type="EMBL" id="TYB31448.1"/>
    </source>
</evidence>
<keyword evidence="2 4" id="KW-0442">Lipid degradation</keyword>
<dbReference type="InterPro" id="IPR016035">
    <property type="entry name" value="Acyl_Trfase/lysoPLipase"/>
</dbReference>
<sequence length="325" mass="37117">MNKIALVLSGGGAKGFAHIGVLKALEEHDISPDIIVGTSMGAIIGGFYSSGVSLKDIEEIASTFDWKEFAKILVLPTSETGIIKGDKIVKFFRNIIGYTKIEDLSTKFSAVAFDLKNNCETIIDGGDLVSALRASMAIPMIFSPFIYKGRVLFDGGLINPLPIDVAKEYNPNTIIAVNVMKKKIKNFSRERIGINLDYYKDKNKKKKRKFKKKLDSNFLLKQVKNDSQKNIIKEKIFKLYDFFDDYFDKNNEDKPLSKMDILENIFYITQNYFIESKAGENNRDVDIYYEPIFDTVNFFDFSRAKYLIDKAEKEMKKILDDKNIK</sequence>
<dbReference type="Proteomes" id="UP000324143">
    <property type="component" value="Unassembled WGS sequence"/>
</dbReference>
<dbReference type="CDD" id="cd07205">
    <property type="entry name" value="Pat_PNPLA6_PNPLA7_NTE1_like"/>
    <property type="match status" value="1"/>
</dbReference>
<dbReference type="Pfam" id="PF01734">
    <property type="entry name" value="Patatin"/>
    <property type="match status" value="1"/>
</dbReference>
<proteinExistence type="predicted"/>
<comment type="caution">
    <text evidence="6">The sequence shown here is derived from an EMBL/GenBank/DDBJ whole genome shotgun (WGS) entry which is preliminary data.</text>
</comment>
<evidence type="ECO:0000256" key="1">
    <source>
        <dbReference type="ARBA" id="ARBA00022801"/>
    </source>
</evidence>
<evidence type="ECO:0000259" key="5">
    <source>
        <dbReference type="PROSITE" id="PS51635"/>
    </source>
</evidence>
<feature type="active site" description="Proton acceptor" evidence="4">
    <location>
        <position position="154"/>
    </location>
</feature>
<dbReference type="InterPro" id="IPR050301">
    <property type="entry name" value="NTE"/>
</dbReference>
<evidence type="ECO:0000256" key="3">
    <source>
        <dbReference type="ARBA" id="ARBA00023098"/>
    </source>
</evidence>
<feature type="short sequence motif" description="DGA/G" evidence="4">
    <location>
        <begin position="154"/>
        <end position="156"/>
    </location>
</feature>